<evidence type="ECO:0000259" key="1">
    <source>
        <dbReference type="PROSITE" id="PS50234"/>
    </source>
</evidence>
<dbReference type="SUPFAM" id="SSF53300">
    <property type="entry name" value="vWA-like"/>
    <property type="match status" value="1"/>
</dbReference>
<dbReference type="PANTHER" id="PTHR24020">
    <property type="entry name" value="COLLAGEN ALPHA"/>
    <property type="match status" value="1"/>
</dbReference>
<gene>
    <name evidence="2" type="primary">Svep1-019</name>
</gene>
<accession>A0A6F9DUB8</accession>
<dbReference type="PANTHER" id="PTHR24020:SF84">
    <property type="entry name" value="VWFA DOMAIN-CONTAINING PROTEIN"/>
    <property type="match status" value="1"/>
</dbReference>
<protein>
    <submittedName>
        <fullName evidence="2">Sushi, von Willebrand factor type A, EGF and pentraxin domain-containing protein 1</fullName>
    </submittedName>
</protein>
<dbReference type="PROSITE" id="PS50234">
    <property type="entry name" value="VWFA"/>
    <property type="match status" value="1"/>
</dbReference>
<dbReference type="Pfam" id="PF00092">
    <property type="entry name" value="VWA"/>
    <property type="match status" value="1"/>
</dbReference>
<reference evidence="2" key="1">
    <citation type="submission" date="2020-04" db="EMBL/GenBank/DDBJ databases">
        <authorList>
            <person name="Neveu A P."/>
        </authorList>
    </citation>
    <scope>NUCLEOTIDE SEQUENCE</scope>
    <source>
        <tissue evidence="2">Whole embryo</tissue>
    </source>
</reference>
<name>A0A6F9DUB8_9ASCI</name>
<sequence length="213" mass="24538">MGNGQWSMQAPCCARPCPPYAPFDLVFMMNRFHPKARRMIQEDFWWSFRRLWSVDPEYYRRAKIIYSSIVHPTTIINLTDPWIGNGARRRLEPNDGITNTGNALRFVRDHVFVKEHRDVIHMDAILLVLDENSDDDVKEAAQALRDDGVLIYTMFMNFNNSPNMQQLLDITGEKEHIFISDGQNEGIGDKIAKEMIGHMCANVCGLGDHSHDK</sequence>
<dbReference type="InterPro" id="IPR002035">
    <property type="entry name" value="VWF_A"/>
</dbReference>
<proteinExistence type="evidence at transcript level"/>
<dbReference type="InterPro" id="IPR036465">
    <property type="entry name" value="vWFA_dom_sf"/>
</dbReference>
<feature type="domain" description="VWFA" evidence="1">
    <location>
        <begin position="96"/>
        <end position="195"/>
    </location>
</feature>
<dbReference type="EMBL" id="LR790877">
    <property type="protein sequence ID" value="CAB3266739.1"/>
    <property type="molecule type" value="mRNA"/>
</dbReference>
<organism evidence="2">
    <name type="scientific">Phallusia mammillata</name>
    <dbReference type="NCBI Taxonomy" id="59560"/>
    <lineage>
        <taxon>Eukaryota</taxon>
        <taxon>Metazoa</taxon>
        <taxon>Chordata</taxon>
        <taxon>Tunicata</taxon>
        <taxon>Ascidiacea</taxon>
        <taxon>Phlebobranchia</taxon>
        <taxon>Ascidiidae</taxon>
        <taxon>Phallusia</taxon>
    </lineage>
</organism>
<dbReference type="Gene3D" id="3.40.50.410">
    <property type="entry name" value="von Willebrand factor, type A domain"/>
    <property type="match status" value="1"/>
</dbReference>
<dbReference type="AlphaFoldDB" id="A0A6F9DUB8"/>
<dbReference type="InterPro" id="IPR050525">
    <property type="entry name" value="ECM_Assembly_Org"/>
</dbReference>
<evidence type="ECO:0000313" key="2">
    <source>
        <dbReference type="EMBL" id="CAB3266739.1"/>
    </source>
</evidence>